<dbReference type="SUPFAM" id="SSF53383">
    <property type="entry name" value="PLP-dependent transferases"/>
    <property type="match status" value="1"/>
</dbReference>
<dbReference type="InterPro" id="IPR002129">
    <property type="entry name" value="PyrdxlP-dep_de-COase"/>
</dbReference>
<evidence type="ECO:0000256" key="4">
    <source>
        <dbReference type="ARBA" id="ARBA00022898"/>
    </source>
</evidence>
<dbReference type="Gene3D" id="3.40.640.10">
    <property type="entry name" value="Type I PLP-dependent aspartate aminotransferase-like (Major domain)"/>
    <property type="match status" value="1"/>
</dbReference>
<dbReference type="Gene3D" id="3.90.1150.170">
    <property type="match status" value="1"/>
</dbReference>
<dbReference type="PANTHER" id="PTHR45677:SF8">
    <property type="entry name" value="CYSTEINE SULFINIC ACID DECARBOXYLASE"/>
    <property type="match status" value="1"/>
</dbReference>
<keyword evidence="5 7" id="KW-0456">Lyase</keyword>
<comment type="cofactor">
    <cofactor evidence="1 6 7">
        <name>pyridoxal 5'-phosphate</name>
        <dbReference type="ChEBI" id="CHEBI:597326"/>
    </cofactor>
</comment>
<dbReference type="InterPro" id="IPR015424">
    <property type="entry name" value="PyrdxlP-dep_Trfase"/>
</dbReference>
<dbReference type="GO" id="GO:0030170">
    <property type="term" value="F:pyridoxal phosphate binding"/>
    <property type="evidence" value="ECO:0007669"/>
    <property type="project" value="InterPro"/>
</dbReference>
<proteinExistence type="inferred from homology"/>
<evidence type="ECO:0000313" key="8">
    <source>
        <dbReference type="EMBL" id="VUG18276.1"/>
    </source>
</evidence>
<dbReference type="PANTHER" id="PTHR45677">
    <property type="entry name" value="GLUTAMATE DECARBOXYLASE-RELATED"/>
    <property type="match status" value="1"/>
</dbReference>
<keyword evidence="4 6" id="KW-0663">Pyridoxal phosphate</keyword>
<dbReference type="Pfam" id="PF00282">
    <property type="entry name" value="Pyridoxal_deC"/>
    <property type="match status" value="1"/>
</dbReference>
<dbReference type="GO" id="GO:0005737">
    <property type="term" value="C:cytoplasm"/>
    <property type="evidence" value="ECO:0007669"/>
    <property type="project" value="TreeGrafter"/>
</dbReference>
<gene>
    <name evidence="8" type="primary">dtxS4</name>
    <name evidence="8" type="ORF">DEBR0S3_06480G</name>
</gene>
<dbReference type="AlphaFoldDB" id="A0A7D9CYA8"/>
<dbReference type="GO" id="GO:0019752">
    <property type="term" value="P:carboxylic acid metabolic process"/>
    <property type="evidence" value="ECO:0007669"/>
    <property type="project" value="InterPro"/>
</dbReference>
<feature type="modified residue" description="N6-(pyridoxal phosphate)lysine" evidence="6">
    <location>
        <position position="322"/>
    </location>
</feature>
<evidence type="ECO:0000256" key="1">
    <source>
        <dbReference type="ARBA" id="ARBA00001933"/>
    </source>
</evidence>
<name>A0A7D9CYA8_DEKBR</name>
<keyword evidence="9" id="KW-1185">Reference proteome</keyword>
<protein>
    <submittedName>
        <fullName evidence="8">DEBR0S3_06480g1_1</fullName>
    </submittedName>
</protein>
<sequence length="519" mass="57590">MTVDDLPTRDLLNKNLESNRAQELEQLLKPAVDLIIDFVKKTDAGEQGIGPHFDNPRDLYKILDLDRLDELFKKPVKNGSSDSAEKMIATFRTILHNSVNTWHPGFMDKLYASSNAVGMLADLLLSVLNTNSHVFTVSPALTVIEQKVAQKYASLFGYNGAHAGGLTFNGGSWSNITSLQMARSLLFPETKLQGNVKRFAIYTSVHSHYSVEKAAILLGLGANAVFKIPVDEHGCMRVELLEPTIKTSIEKGYTPLYVNATAGTTVFGAFDPFIEISQICKKYHTWFHIDGSWGGNAIFSTKRKVALKGCELADSITSNPHKMLGVPTTCSFLLVPDARIFTQANSLGAPYLFHNIRDEGENFDLAKGTMGCGRRADALKFYLGWLYYGTSGYEQRVDHAYDVGEYFARQISKIKGFDLVSDIPPPCLQVCFYYNPTPDKKLSGEQLTRVTRFIARKLHTSGNFLTDFAPNPDDSVSGVDHGEFFRVVFNSPVVTATIIDELIASIQKFGKEFITSNEE</sequence>
<dbReference type="EMBL" id="CABFWN010000003">
    <property type="protein sequence ID" value="VUG18276.1"/>
    <property type="molecule type" value="Genomic_DNA"/>
</dbReference>
<dbReference type="OMA" id="RHATYHA"/>
<keyword evidence="3" id="KW-0210">Decarboxylase</keyword>
<comment type="similarity">
    <text evidence="2 7">Belongs to the group II decarboxylase family.</text>
</comment>
<dbReference type="InterPro" id="IPR015421">
    <property type="entry name" value="PyrdxlP-dep_Trfase_major"/>
</dbReference>
<evidence type="ECO:0000256" key="6">
    <source>
        <dbReference type="PIRSR" id="PIRSR602129-50"/>
    </source>
</evidence>
<evidence type="ECO:0000256" key="3">
    <source>
        <dbReference type="ARBA" id="ARBA00022793"/>
    </source>
</evidence>
<dbReference type="Proteomes" id="UP000478008">
    <property type="component" value="Unassembled WGS sequence"/>
</dbReference>
<evidence type="ECO:0000256" key="5">
    <source>
        <dbReference type="ARBA" id="ARBA00023239"/>
    </source>
</evidence>
<accession>A0A7D9CYA8</accession>
<evidence type="ECO:0000256" key="7">
    <source>
        <dbReference type="RuleBase" id="RU000382"/>
    </source>
</evidence>
<evidence type="ECO:0000313" key="9">
    <source>
        <dbReference type="Proteomes" id="UP000478008"/>
    </source>
</evidence>
<reference evidence="8 9" key="1">
    <citation type="submission" date="2019-07" db="EMBL/GenBank/DDBJ databases">
        <authorList>
            <person name="Friedrich A."/>
            <person name="Schacherer J."/>
        </authorList>
    </citation>
    <scope>NUCLEOTIDE SEQUENCE [LARGE SCALE GENOMIC DNA]</scope>
</reference>
<evidence type="ECO:0000256" key="2">
    <source>
        <dbReference type="ARBA" id="ARBA00009533"/>
    </source>
</evidence>
<organism evidence="8 9">
    <name type="scientific">Dekkera bruxellensis</name>
    <name type="common">Brettanomyces custersii</name>
    <dbReference type="NCBI Taxonomy" id="5007"/>
    <lineage>
        <taxon>Eukaryota</taxon>
        <taxon>Fungi</taxon>
        <taxon>Dikarya</taxon>
        <taxon>Ascomycota</taxon>
        <taxon>Saccharomycotina</taxon>
        <taxon>Pichiomycetes</taxon>
        <taxon>Pichiales</taxon>
        <taxon>Pichiaceae</taxon>
        <taxon>Brettanomyces</taxon>
    </lineage>
</organism>
<dbReference type="GO" id="GO:0016831">
    <property type="term" value="F:carboxy-lyase activity"/>
    <property type="evidence" value="ECO:0007669"/>
    <property type="project" value="UniProtKB-KW"/>
</dbReference>